<keyword evidence="2" id="KW-1185">Reference proteome</keyword>
<sequence length="156" mass="17277">MLAKQVMDWLSEIYADNHCTCRQDTILHAERAFIENLSGDDLLKTVYCFSVSGMAECELLRTASSNPSTRVEYTILDSEHRLTAAHPPRIGKFESCLCLVHPAGEVTRGQFLPVTGTSVSLFTAYYRISNATAKEPTTHPALATFWLSLASCFPIS</sequence>
<reference evidence="1 2" key="1">
    <citation type="submission" date="2015-08" db="EMBL/GenBank/DDBJ databases">
        <title>Emmonsia species relationships and genome sequence.</title>
        <authorList>
            <person name="Cuomo C.A."/>
            <person name="Schwartz I.S."/>
            <person name="Kenyon C."/>
            <person name="De Hoog G.S."/>
            <person name="Govender N.P."/>
            <person name="Botha A."/>
            <person name="Moreno L."/>
            <person name="De Vries M."/>
            <person name="Munoz J.F."/>
            <person name="Stielow J.B."/>
        </authorList>
    </citation>
    <scope>NUCLEOTIDE SEQUENCE [LARGE SCALE GENOMIC DNA]</scope>
    <source>
        <strain evidence="1 2">EI222</strain>
    </source>
</reference>
<dbReference type="Proteomes" id="UP000242791">
    <property type="component" value="Unassembled WGS sequence"/>
</dbReference>
<proteinExistence type="predicted"/>
<organism evidence="1 2">
    <name type="scientific">Blastomyces percursus</name>
    <dbReference type="NCBI Taxonomy" id="1658174"/>
    <lineage>
        <taxon>Eukaryota</taxon>
        <taxon>Fungi</taxon>
        <taxon>Dikarya</taxon>
        <taxon>Ascomycota</taxon>
        <taxon>Pezizomycotina</taxon>
        <taxon>Eurotiomycetes</taxon>
        <taxon>Eurotiomycetidae</taxon>
        <taxon>Onygenales</taxon>
        <taxon>Ajellomycetaceae</taxon>
        <taxon>Blastomyces</taxon>
    </lineage>
</organism>
<comment type="caution">
    <text evidence="1">The sequence shown here is derived from an EMBL/GenBank/DDBJ whole genome shotgun (WGS) entry which is preliminary data.</text>
</comment>
<protein>
    <submittedName>
        <fullName evidence="1">Uncharacterized protein</fullName>
    </submittedName>
</protein>
<accession>A0A1J9R6D2</accession>
<dbReference type="AlphaFoldDB" id="A0A1J9R6D2"/>
<name>A0A1J9R6D2_9EURO</name>
<dbReference type="VEuPathDB" id="FungiDB:ACJ73_00682"/>
<evidence type="ECO:0000313" key="1">
    <source>
        <dbReference type="EMBL" id="OJD27915.1"/>
    </source>
</evidence>
<evidence type="ECO:0000313" key="2">
    <source>
        <dbReference type="Proteomes" id="UP000242791"/>
    </source>
</evidence>
<gene>
    <name evidence="1" type="ORF">ACJ73_00682</name>
</gene>
<dbReference type="EMBL" id="LGTZ01000051">
    <property type="protein sequence ID" value="OJD27915.1"/>
    <property type="molecule type" value="Genomic_DNA"/>
</dbReference>